<dbReference type="CDD" id="cd09272">
    <property type="entry name" value="RNase_HI_RT_Ty1"/>
    <property type="match status" value="1"/>
</dbReference>
<protein>
    <submittedName>
        <fullName evidence="13">Retrovirus-related pol polyprotein from transposon TNT 1-94</fullName>
    </submittedName>
</protein>
<dbReference type="SUPFAM" id="SSF53098">
    <property type="entry name" value="Ribonuclease H-like"/>
    <property type="match status" value="1"/>
</dbReference>
<keyword evidence="7" id="KW-0695">RNA-directed DNA polymerase</keyword>
<keyword evidence="14" id="KW-1185">Reference proteome</keyword>
<evidence type="ECO:0000256" key="7">
    <source>
        <dbReference type="ARBA" id="ARBA00022918"/>
    </source>
</evidence>
<evidence type="ECO:0000256" key="9">
    <source>
        <dbReference type="ARBA" id="ARBA00023172"/>
    </source>
</evidence>
<dbReference type="Pfam" id="PF00665">
    <property type="entry name" value="rve"/>
    <property type="match status" value="1"/>
</dbReference>
<dbReference type="PANTHER" id="PTHR42648:SF11">
    <property type="entry name" value="TRANSPOSON TY4-P GAG-POL POLYPROTEIN"/>
    <property type="match status" value="1"/>
</dbReference>
<evidence type="ECO:0000256" key="4">
    <source>
        <dbReference type="ARBA" id="ARBA00022801"/>
    </source>
</evidence>
<keyword evidence="8" id="KW-0548">Nucleotidyltransferase</keyword>
<keyword evidence="10" id="KW-0511">Multifunctional enzyme</keyword>
<dbReference type="InterPro" id="IPR001584">
    <property type="entry name" value="Integrase_cat-core"/>
</dbReference>
<feature type="domain" description="Integrase catalytic" evidence="12">
    <location>
        <begin position="128"/>
        <end position="318"/>
    </location>
</feature>
<dbReference type="InterPro" id="IPR012337">
    <property type="entry name" value="RNaseH-like_sf"/>
</dbReference>
<name>A0ABQ4XNJ9_9ASTR</name>
<sequence>MPPKKTTSHSVETQKPELKVYSRKPKKVKNVSSSKMAKIAESKNANHSEPNHTWGSNATDNQSSSSLSMTVRFGNNHIARIMGYGDYQLGNVTISRLAKDDLARGIPRLKFQKDHLCSACALGKSKKSSHQPKAEDTNQDKLYLLHMDFCGPMRVESINGKRYILVIVDDYSRFTWVRFLRSKDEAPDAIIKCIKNIQVHLNTTVRNIRTYNETEFVNQTLYEFYENVGISHQTSVARTPQQNGVVERQNRTLIEAARIIDDWDRLFQPMFDEYFNPPSIVVSPVQEATASRALVLADSLVLTSIDQDAPSTKLPKTPTFRDDPLHEDSTSQGSSLNVRQTYTPFEHLGRWTKDHPIANVIGDPSRFVSTRKQLETDAIWCCFDAFLTSVEPKNFKQAMTEPSWIDAMQEEIYKFQRLEAWELVPSPDKVLLIKLKWIYKVKTDEFNRVLKNKASLVAQGFRQEKRIDFQESFASVARIEAIRIFVANAAHKNMTIYQIDVKTDFLNGELKKEYSKDTGMSLTAYADADHAGCQDTRRSTLGSAQFLGDKLVSWYSKKQKSTAILSTKAEYIALSGCCAQILWMHSQLTDYGFQFNKIPLYCDNKSVIALCCNNVQHLRAKHIDVLYHFIKEQVENGIVEIYIVWTEYQLADIFTKTLPRDRFNFLI</sequence>
<dbReference type="Gene3D" id="3.30.420.10">
    <property type="entry name" value="Ribonuclease H-like superfamily/Ribonuclease H"/>
    <property type="match status" value="1"/>
</dbReference>
<organism evidence="13 14">
    <name type="scientific">Tanacetum coccineum</name>
    <dbReference type="NCBI Taxonomy" id="301880"/>
    <lineage>
        <taxon>Eukaryota</taxon>
        <taxon>Viridiplantae</taxon>
        <taxon>Streptophyta</taxon>
        <taxon>Embryophyta</taxon>
        <taxon>Tracheophyta</taxon>
        <taxon>Spermatophyta</taxon>
        <taxon>Magnoliopsida</taxon>
        <taxon>eudicotyledons</taxon>
        <taxon>Gunneridae</taxon>
        <taxon>Pentapetalae</taxon>
        <taxon>asterids</taxon>
        <taxon>campanulids</taxon>
        <taxon>Asterales</taxon>
        <taxon>Asteraceae</taxon>
        <taxon>Asteroideae</taxon>
        <taxon>Anthemideae</taxon>
        <taxon>Anthemidinae</taxon>
        <taxon>Tanacetum</taxon>
    </lineage>
</organism>
<dbReference type="PROSITE" id="PS50994">
    <property type="entry name" value="INTEGRASE"/>
    <property type="match status" value="1"/>
</dbReference>
<feature type="compositionally biased region" description="Basic and acidic residues" evidence="11">
    <location>
        <begin position="38"/>
        <end position="50"/>
    </location>
</feature>
<dbReference type="InterPro" id="IPR039537">
    <property type="entry name" value="Retrotran_Ty1/copia-like"/>
</dbReference>
<reference evidence="13" key="1">
    <citation type="journal article" date="2022" name="Int. J. Mol. Sci.">
        <title>Draft Genome of Tanacetum Coccineum: Genomic Comparison of Closely Related Tanacetum-Family Plants.</title>
        <authorList>
            <person name="Yamashiro T."/>
            <person name="Shiraishi A."/>
            <person name="Nakayama K."/>
            <person name="Satake H."/>
        </authorList>
    </citation>
    <scope>NUCLEOTIDE SEQUENCE</scope>
</reference>
<dbReference type="Proteomes" id="UP001151760">
    <property type="component" value="Unassembled WGS sequence"/>
</dbReference>
<feature type="compositionally biased region" description="Basic and acidic residues" evidence="11">
    <location>
        <begin position="319"/>
        <end position="329"/>
    </location>
</feature>
<dbReference type="InterPro" id="IPR013103">
    <property type="entry name" value="RVT_2"/>
</dbReference>
<dbReference type="Pfam" id="PF07727">
    <property type="entry name" value="RVT_2"/>
    <property type="match status" value="1"/>
</dbReference>
<comment type="caution">
    <text evidence="13">The sequence shown here is derived from an EMBL/GenBank/DDBJ whole genome shotgun (WGS) entry which is preliminary data.</text>
</comment>
<keyword evidence="9" id="KW-0233">DNA recombination</keyword>
<keyword evidence="4" id="KW-0378">Hydrolase</keyword>
<evidence type="ECO:0000313" key="13">
    <source>
        <dbReference type="EMBL" id="GJS66498.1"/>
    </source>
</evidence>
<evidence type="ECO:0000256" key="10">
    <source>
        <dbReference type="ARBA" id="ARBA00023268"/>
    </source>
</evidence>
<dbReference type="InterPro" id="IPR036397">
    <property type="entry name" value="RNaseH_sf"/>
</dbReference>
<evidence type="ECO:0000259" key="12">
    <source>
        <dbReference type="PROSITE" id="PS50994"/>
    </source>
</evidence>
<dbReference type="PANTHER" id="PTHR42648">
    <property type="entry name" value="TRANSPOSASE, PUTATIVE-RELATED"/>
    <property type="match status" value="1"/>
</dbReference>
<accession>A0ABQ4XNJ9</accession>
<keyword evidence="3" id="KW-0255">Endonuclease</keyword>
<evidence type="ECO:0000256" key="3">
    <source>
        <dbReference type="ARBA" id="ARBA00022759"/>
    </source>
</evidence>
<keyword evidence="8" id="KW-0808">Transferase</keyword>
<reference evidence="13" key="2">
    <citation type="submission" date="2022-01" db="EMBL/GenBank/DDBJ databases">
        <authorList>
            <person name="Yamashiro T."/>
            <person name="Shiraishi A."/>
            <person name="Satake H."/>
            <person name="Nakayama K."/>
        </authorList>
    </citation>
    <scope>NUCLEOTIDE SEQUENCE</scope>
</reference>
<proteinExistence type="predicted"/>
<feature type="region of interest" description="Disordered" evidence="11">
    <location>
        <begin position="311"/>
        <end position="335"/>
    </location>
</feature>
<evidence type="ECO:0000256" key="2">
    <source>
        <dbReference type="ARBA" id="ARBA00022723"/>
    </source>
</evidence>
<evidence type="ECO:0000256" key="8">
    <source>
        <dbReference type="ARBA" id="ARBA00022932"/>
    </source>
</evidence>
<evidence type="ECO:0000256" key="1">
    <source>
        <dbReference type="ARBA" id="ARBA00022722"/>
    </source>
</evidence>
<feature type="region of interest" description="Disordered" evidence="11">
    <location>
        <begin position="1"/>
        <end position="67"/>
    </location>
</feature>
<evidence type="ECO:0000256" key="5">
    <source>
        <dbReference type="ARBA" id="ARBA00022842"/>
    </source>
</evidence>
<evidence type="ECO:0000256" key="11">
    <source>
        <dbReference type="SAM" id="MobiDB-lite"/>
    </source>
</evidence>
<feature type="compositionally biased region" description="Polar residues" evidence="11">
    <location>
        <begin position="51"/>
        <end position="67"/>
    </location>
</feature>
<keyword evidence="5" id="KW-0460">Magnesium</keyword>
<keyword evidence="8" id="KW-0239">DNA-directed DNA polymerase</keyword>
<evidence type="ECO:0000256" key="6">
    <source>
        <dbReference type="ARBA" id="ARBA00022908"/>
    </source>
</evidence>
<keyword evidence="2" id="KW-0479">Metal-binding</keyword>
<keyword evidence="6" id="KW-0229">DNA integration</keyword>
<dbReference type="EMBL" id="BQNB010009652">
    <property type="protein sequence ID" value="GJS66498.1"/>
    <property type="molecule type" value="Genomic_DNA"/>
</dbReference>
<keyword evidence="1" id="KW-0540">Nuclease</keyword>
<gene>
    <name evidence="13" type="ORF">Tco_0681062</name>
</gene>
<evidence type="ECO:0000313" key="14">
    <source>
        <dbReference type="Proteomes" id="UP001151760"/>
    </source>
</evidence>